<keyword evidence="3" id="KW-1185">Reference proteome</keyword>
<dbReference type="EMBL" id="AZBU02000011">
    <property type="protein sequence ID" value="TKR60463.1"/>
    <property type="molecule type" value="Genomic_DNA"/>
</dbReference>
<dbReference type="Proteomes" id="UP000298663">
    <property type="component" value="Unassembled WGS sequence"/>
</dbReference>
<dbReference type="AlphaFoldDB" id="A0A4U5LWB4"/>
<gene>
    <name evidence="2" type="ORF">L596_027706</name>
</gene>
<accession>A0A4U5LWB4</accession>
<feature type="region of interest" description="Disordered" evidence="1">
    <location>
        <begin position="42"/>
        <end position="71"/>
    </location>
</feature>
<protein>
    <submittedName>
        <fullName evidence="2">Uncharacterized protein</fullName>
    </submittedName>
</protein>
<name>A0A4U5LWB4_STECR</name>
<reference evidence="2 3" key="1">
    <citation type="journal article" date="2015" name="Genome Biol.">
        <title>Comparative genomics of Steinernema reveals deeply conserved gene regulatory networks.</title>
        <authorList>
            <person name="Dillman A.R."/>
            <person name="Macchietto M."/>
            <person name="Porter C.F."/>
            <person name="Rogers A."/>
            <person name="Williams B."/>
            <person name="Antoshechkin I."/>
            <person name="Lee M.M."/>
            <person name="Goodwin Z."/>
            <person name="Lu X."/>
            <person name="Lewis E.E."/>
            <person name="Goodrich-Blair H."/>
            <person name="Stock S.P."/>
            <person name="Adams B.J."/>
            <person name="Sternberg P.W."/>
            <person name="Mortazavi A."/>
        </authorList>
    </citation>
    <scope>NUCLEOTIDE SEQUENCE [LARGE SCALE GENOMIC DNA]</scope>
    <source>
        <strain evidence="2 3">ALL</strain>
    </source>
</reference>
<evidence type="ECO:0000313" key="3">
    <source>
        <dbReference type="Proteomes" id="UP000298663"/>
    </source>
</evidence>
<comment type="caution">
    <text evidence="2">The sequence shown here is derived from an EMBL/GenBank/DDBJ whole genome shotgun (WGS) entry which is preliminary data.</text>
</comment>
<evidence type="ECO:0000313" key="2">
    <source>
        <dbReference type="EMBL" id="TKR60463.1"/>
    </source>
</evidence>
<organism evidence="2 3">
    <name type="scientific">Steinernema carpocapsae</name>
    <name type="common">Entomopathogenic nematode</name>
    <dbReference type="NCBI Taxonomy" id="34508"/>
    <lineage>
        <taxon>Eukaryota</taxon>
        <taxon>Metazoa</taxon>
        <taxon>Ecdysozoa</taxon>
        <taxon>Nematoda</taxon>
        <taxon>Chromadorea</taxon>
        <taxon>Rhabditida</taxon>
        <taxon>Tylenchina</taxon>
        <taxon>Panagrolaimomorpha</taxon>
        <taxon>Strongyloidoidea</taxon>
        <taxon>Steinernematidae</taxon>
        <taxon>Steinernema</taxon>
    </lineage>
</organism>
<proteinExistence type="predicted"/>
<reference evidence="2 3" key="2">
    <citation type="journal article" date="2019" name="G3 (Bethesda)">
        <title>Hybrid Assembly of the Genome of the Entomopathogenic Nematode Steinernema carpocapsae Identifies the X-Chromosome.</title>
        <authorList>
            <person name="Serra L."/>
            <person name="Macchietto M."/>
            <person name="Macias-Munoz A."/>
            <person name="McGill C.J."/>
            <person name="Rodriguez I.M."/>
            <person name="Rodriguez B."/>
            <person name="Murad R."/>
            <person name="Mortazavi A."/>
        </authorList>
    </citation>
    <scope>NUCLEOTIDE SEQUENCE [LARGE SCALE GENOMIC DNA]</scope>
    <source>
        <strain evidence="2 3">ALL</strain>
    </source>
</reference>
<evidence type="ECO:0000256" key="1">
    <source>
        <dbReference type="SAM" id="MobiDB-lite"/>
    </source>
</evidence>
<sequence>MNLARNQFRRLKIKNIPHPAQRANTLFAGFRDSHGIQYQFPHAAFSSDRRRRNSSRKTASSAPPHCLLEGSSSAQIGHNRTMKIF</sequence>